<comment type="caution">
    <text evidence="1">The sequence shown here is derived from an EMBL/GenBank/DDBJ whole genome shotgun (WGS) entry which is preliminary data.</text>
</comment>
<name>A0A0F8YRG7_9ZZZZ</name>
<sequence>MTNSENRMTGSATWKISCVNREGMTEKDELYDQMSDTDGNSTTPDFVQFWPRCIPITDLNDIFCGADDD</sequence>
<evidence type="ECO:0000313" key="1">
    <source>
        <dbReference type="EMBL" id="KKK56729.1"/>
    </source>
</evidence>
<dbReference type="EMBL" id="LAZR01064845">
    <property type="protein sequence ID" value="KKK56729.1"/>
    <property type="molecule type" value="Genomic_DNA"/>
</dbReference>
<protein>
    <submittedName>
        <fullName evidence="1">Uncharacterized protein</fullName>
    </submittedName>
</protein>
<gene>
    <name evidence="1" type="ORF">LCGC14_3061610</name>
</gene>
<reference evidence="1" key="1">
    <citation type="journal article" date="2015" name="Nature">
        <title>Complex archaea that bridge the gap between prokaryotes and eukaryotes.</title>
        <authorList>
            <person name="Spang A."/>
            <person name="Saw J.H."/>
            <person name="Jorgensen S.L."/>
            <person name="Zaremba-Niedzwiedzka K."/>
            <person name="Martijn J."/>
            <person name="Lind A.E."/>
            <person name="van Eijk R."/>
            <person name="Schleper C."/>
            <person name="Guy L."/>
            <person name="Ettema T.J."/>
        </authorList>
    </citation>
    <scope>NUCLEOTIDE SEQUENCE</scope>
</reference>
<organism evidence="1">
    <name type="scientific">marine sediment metagenome</name>
    <dbReference type="NCBI Taxonomy" id="412755"/>
    <lineage>
        <taxon>unclassified sequences</taxon>
        <taxon>metagenomes</taxon>
        <taxon>ecological metagenomes</taxon>
    </lineage>
</organism>
<proteinExistence type="predicted"/>
<accession>A0A0F8YRG7</accession>
<dbReference type="AlphaFoldDB" id="A0A0F8YRG7"/>